<dbReference type="GO" id="GO:0006952">
    <property type="term" value="P:defense response"/>
    <property type="evidence" value="ECO:0007669"/>
    <property type="project" value="UniProtKB-KW"/>
</dbReference>
<dbReference type="GO" id="GO:0030598">
    <property type="term" value="F:rRNA N-glycosylase activity"/>
    <property type="evidence" value="ECO:0007669"/>
    <property type="project" value="UniProtKB-EC"/>
</dbReference>
<reference evidence="2 3" key="1">
    <citation type="journal article" date="2024" name="Plant J.">
        <title>Genome sequences and population genomics reveal climatic adaptation and genomic divergence between two closely related sweetgum species.</title>
        <authorList>
            <person name="Xu W.Q."/>
            <person name="Ren C.Q."/>
            <person name="Zhang X.Y."/>
            <person name="Comes H.P."/>
            <person name="Liu X.H."/>
            <person name="Li Y.G."/>
            <person name="Kettle C.J."/>
            <person name="Jalonen R."/>
            <person name="Gaisberger H."/>
            <person name="Ma Y.Z."/>
            <person name="Qiu Y.X."/>
        </authorList>
    </citation>
    <scope>NUCLEOTIDE SEQUENCE [LARGE SCALE GENOMIC DNA]</scope>
    <source>
        <strain evidence="2">Hangzhou</strain>
    </source>
</reference>
<dbReference type="InterPro" id="IPR016138">
    <property type="entry name" value="Ribosome_inactivat_prot_sub1"/>
</dbReference>
<dbReference type="GO" id="GO:0017148">
    <property type="term" value="P:negative regulation of translation"/>
    <property type="evidence" value="ECO:0007669"/>
    <property type="project" value="UniProtKB-KW"/>
</dbReference>
<dbReference type="EMBL" id="JBBPBK010000313">
    <property type="protein sequence ID" value="KAK9265777.1"/>
    <property type="molecule type" value="Genomic_DNA"/>
</dbReference>
<keyword evidence="1" id="KW-0611">Plant defense</keyword>
<protein>
    <recommendedName>
        <fullName evidence="1">rRNA N-glycosylase</fullName>
        <ecNumber evidence="1">3.2.2.22</ecNumber>
    </recommendedName>
</protein>
<keyword evidence="1" id="KW-0800">Toxin</keyword>
<dbReference type="Gene3D" id="3.40.420.10">
    <property type="entry name" value="Ricin (A subunit), domain 1"/>
    <property type="match status" value="1"/>
</dbReference>
<organism evidence="2 3">
    <name type="scientific">Liquidambar formosana</name>
    <name type="common">Formosan gum</name>
    <dbReference type="NCBI Taxonomy" id="63359"/>
    <lineage>
        <taxon>Eukaryota</taxon>
        <taxon>Viridiplantae</taxon>
        <taxon>Streptophyta</taxon>
        <taxon>Embryophyta</taxon>
        <taxon>Tracheophyta</taxon>
        <taxon>Spermatophyta</taxon>
        <taxon>Magnoliopsida</taxon>
        <taxon>eudicotyledons</taxon>
        <taxon>Gunneridae</taxon>
        <taxon>Pentapetalae</taxon>
        <taxon>Saxifragales</taxon>
        <taxon>Altingiaceae</taxon>
        <taxon>Liquidambar</taxon>
    </lineage>
</organism>
<keyword evidence="3" id="KW-1185">Reference proteome</keyword>
<dbReference type="PRINTS" id="PR00396">
    <property type="entry name" value="SHIGARICIN"/>
</dbReference>
<proteinExistence type="inferred from homology"/>
<dbReference type="EC" id="3.2.2.22" evidence="1"/>
<comment type="catalytic activity">
    <reaction evidence="1">
        <text>Endohydrolysis of the N-glycosidic bond at one specific adenosine on the 28S rRNA.</text>
        <dbReference type="EC" id="3.2.2.22"/>
    </reaction>
</comment>
<dbReference type="AlphaFoldDB" id="A0AAP0N4S7"/>
<dbReference type="SUPFAM" id="SSF56371">
    <property type="entry name" value="Ribosome inactivating proteins (RIP)"/>
    <property type="match status" value="1"/>
</dbReference>
<keyword evidence="1" id="KW-0652">Protein synthesis inhibitor</keyword>
<dbReference type="Pfam" id="PF00161">
    <property type="entry name" value="RIP"/>
    <property type="match status" value="1"/>
</dbReference>
<dbReference type="InterPro" id="IPR001574">
    <property type="entry name" value="Ribosome_inactivat_prot"/>
</dbReference>
<evidence type="ECO:0000256" key="1">
    <source>
        <dbReference type="RuleBase" id="RU004915"/>
    </source>
</evidence>
<dbReference type="Proteomes" id="UP001415857">
    <property type="component" value="Unassembled WGS sequence"/>
</dbReference>
<gene>
    <name evidence="2" type="ORF">L1049_021664</name>
</gene>
<dbReference type="GO" id="GO:0090729">
    <property type="term" value="F:toxin activity"/>
    <property type="evidence" value="ECO:0007669"/>
    <property type="project" value="UniProtKB-KW"/>
</dbReference>
<name>A0AAP0N4S7_LIQFO</name>
<evidence type="ECO:0000313" key="3">
    <source>
        <dbReference type="Proteomes" id="UP001415857"/>
    </source>
</evidence>
<comment type="similarity">
    <text evidence="1">Belongs to the ribosome-inactivating protein family.</text>
</comment>
<dbReference type="InterPro" id="IPR017989">
    <property type="entry name" value="Ribosome_inactivat_1/2"/>
</dbReference>
<keyword evidence="1" id="KW-0378">Hydrolase</keyword>
<dbReference type="PANTHER" id="PTHR33453">
    <property type="match status" value="1"/>
</dbReference>
<accession>A0AAP0N4S7</accession>
<sequence length="108" mass="12198">MGYFELDLIEDYVQEPGSFNHSRDGMRLGQYQLEYAIAILATSTDLEIRARALLSVIQMICEGSRFDSIELHIASNFLNGSLLHNNMLEQQKNWGHLSLAMLHADANA</sequence>
<dbReference type="InterPro" id="IPR036041">
    <property type="entry name" value="Ribosome-inact_prot_sf"/>
</dbReference>
<dbReference type="PANTHER" id="PTHR33453:SF34">
    <property type="entry name" value="RIBOSOME-INACTIVATING PROTEIN"/>
    <property type="match status" value="1"/>
</dbReference>
<comment type="caution">
    <text evidence="2">The sequence shown here is derived from an EMBL/GenBank/DDBJ whole genome shotgun (WGS) entry which is preliminary data.</text>
</comment>
<evidence type="ECO:0000313" key="2">
    <source>
        <dbReference type="EMBL" id="KAK9265777.1"/>
    </source>
</evidence>